<comment type="subcellular location">
    <subcellularLocation>
        <location evidence="1 11">Cell outer membrane</location>
        <topology evidence="1 11">Multi-pass membrane protein</topology>
    </subcellularLocation>
</comment>
<evidence type="ECO:0000256" key="3">
    <source>
        <dbReference type="ARBA" id="ARBA00022452"/>
    </source>
</evidence>
<dbReference type="GO" id="GO:0006826">
    <property type="term" value="P:iron ion transport"/>
    <property type="evidence" value="ECO:0007669"/>
    <property type="project" value="UniProtKB-KW"/>
</dbReference>
<keyword evidence="2 11" id="KW-0813">Transport</keyword>
<keyword evidence="6" id="KW-0408">Iron</keyword>
<dbReference type="Pfam" id="PF00593">
    <property type="entry name" value="TonB_dep_Rec_b-barrel"/>
    <property type="match status" value="1"/>
</dbReference>
<evidence type="ECO:0000313" key="13">
    <source>
        <dbReference type="EMBL" id="AUN31176.1"/>
    </source>
</evidence>
<evidence type="ECO:0000256" key="8">
    <source>
        <dbReference type="ARBA" id="ARBA00023077"/>
    </source>
</evidence>
<gene>
    <name evidence="13" type="ORF">C0V82_13750</name>
</gene>
<evidence type="ECO:0000256" key="1">
    <source>
        <dbReference type="ARBA" id="ARBA00004571"/>
    </source>
</evidence>
<name>A0A2K9NF52_9PROT</name>
<sequence>MKTNLTTRAFVILLLTSTAGTALAQVPTPSAPKEGATLELAEIIVTARKRKENLQDVPLTISVVGADAIARTGAENINDLAEQTPGLSIKPGFGRTGGGRPSIRGMSSILGDANAAFFVDGVYIANNINSYQLDNIERVEVIKGPQSALFGRQTFSGAINFITRRPTNEMKGQAKLTVAQYDQIEATGYISGPVIEDKLLMEINARKYNFGGDYVNADNGKRELGAQNSTNVGGRVLFTPTENFEAILSVGFSKDRDKGYIYGFQGSAKNNCYNANVVGAIGTTPRASSRARGFYCGEVETLDSYAYNNDELEALGYHGLEREFYRTSLALNYEFDNDWSVTSTSAFNHNESITGQDNTLVRSTAPSLSISARTQEDYSQELRVMSPQSDRIRGLAGVYYFHDDQPEGYSVVQATGARQHFDSKDGVRSRSAFAMIEGDVTDDLTLGAEARYQKETIQDTDEVLGAANGAAGKPTNLKKAKFDAFLPRFTARYKVDRDMTLFATAAKGNKPGGFNSLPTDAQPAEVQRLRDAGLGVFDEEGAWSYEVGAKGTALDAVNYSASAFLIDWTKQQLTRGEPYIRTNGTPNSAALIQNAGKSEIKGFELDVSGNAADWLFLRFAYTYVNAEFVDFYDEVTEEIYDTDGRASRLVNGQPNPADVDGLDGDLKGNKLPQTPSNQFTLTTQVTQPLSADLDFVWRTDFAYESKRFSQVDNLNHTGDSLNVNMNVSVEAQDWTFALFARNLLNDRTPLVVTRLLDFSKPIFRPNPLGGNQLTFLRDFAVSAPRKRQFGASFTYRF</sequence>
<comment type="similarity">
    <text evidence="11 12">Belongs to the TonB-dependent receptor family.</text>
</comment>
<evidence type="ECO:0000256" key="7">
    <source>
        <dbReference type="ARBA" id="ARBA00023065"/>
    </source>
</evidence>
<dbReference type="Gene3D" id="2.40.170.20">
    <property type="entry name" value="TonB-dependent receptor, beta-barrel domain"/>
    <property type="match status" value="1"/>
</dbReference>
<dbReference type="EMBL" id="CP025611">
    <property type="protein sequence ID" value="AUN31176.1"/>
    <property type="molecule type" value="Genomic_DNA"/>
</dbReference>
<accession>A0A2K9NF52</accession>
<keyword evidence="8 12" id="KW-0798">TonB box</keyword>
<dbReference type="SUPFAM" id="SSF56935">
    <property type="entry name" value="Porins"/>
    <property type="match status" value="1"/>
</dbReference>
<dbReference type="InterPro" id="IPR012910">
    <property type="entry name" value="Plug_dom"/>
</dbReference>
<dbReference type="RefSeq" id="WP_102112785.1">
    <property type="nucleotide sequence ID" value="NZ_BMGN01000014.1"/>
</dbReference>
<keyword evidence="4" id="KW-0410">Iron transport</keyword>
<evidence type="ECO:0000256" key="2">
    <source>
        <dbReference type="ARBA" id="ARBA00022448"/>
    </source>
</evidence>
<evidence type="ECO:0000313" key="14">
    <source>
        <dbReference type="Proteomes" id="UP000234752"/>
    </source>
</evidence>
<evidence type="ECO:0000256" key="9">
    <source>
        <dbReference type="ARBA" id="ARBA00023136"/>
    </source>
</evidence>
<dbReference type="InterPro" id="IPR039426">
    <property type="entry name" value="TonB-dep_rcpt-like"/>
</dbReference>
<organism evidence="13 14">
    <name type="scientific">Niveispirillum cyanobacteriorum</name>
    <dbReference type="NCBI Taxonomy" id="1612173"/>
    <lineage>
        <taxon>Bacteria</taxon>
        <taxon>Pseudomonadati</taxon>
        <taxon>Pseudomonadota</taxon>
        <taxon>Alphaproteobacteria</taxon>
        <taxon>Rhodospirillales</taxon>
        <taxon>Azospirillaceae</taxon>
        <taxon>Niveispirillum</taxon>
    </lineage>
</organism>
<evidence type="ECO:0000256" key="12">
    <source>
        <dbReference type="RuleBase" id="RU003357"/>
    </source>
</evidence>
<dbReference type="KEGG" id="ncb:C0V82_13750"/>
<keyword evidence="14" id="KW-1185">Reference proteome</keyword>
<dbReference type="AlphaFoldDB" id="A0A2K9NF52"/>
<dbReference type="GO" id="GO:0009279">
    <property type="term" value="C:cell outer membrane"/>
    <property type="evidence" value="ECO:0007669"/>
    <property type="project" value="UniProtKB-SubCell"/>
</dbReference>
<dbReference type="OrthoDB" id="9760494at2"/>
<dbReference type="Pfam" id="PF07715">
    <property type="entry name" value="Plug"/>
    <property type="match status" value="1"/>
</dbReference>
<reference evidence="13 14" key="1">
    <citation type="submission" date="2017-12" db="EMBL/GenBank/DDBJ databases">
        <title>Genomes of bacteria within cyanobacterial aggregates.</title>
        <authorList>
            <person name="Cai H."/>
        </authorList>
    </citation>
    <scope>NUCLEOTIDE SEQUENCE [LARGE SCALE GENOMIC DNA]</scope>
    <source>
        <strain evidence="13 14">TH16</strain>
    </source>
</reference>
<dbReference type="Proteomes" id="UP000234752">
    <property type="component" value="Chromosome eg_1"/>
</dbReference>
<evidence type="ECO:0000256" key="6">
    <source>
        <dbReference type="ARBA" id="ARBA00023004"/>
    </source>
</evidence>
<dbReference type="PANTHER" id="PTHR32552">
    <property type="entry name" value="FERRICHROME IRON RECEPTOR-RELATED"/>
    <property type="match status" value="1"/>
</dbReference>
<dbReference type="PROSITE" id="PS52016">
    <property type="entry name" value="TONB_DEPENDENT_REC_3"/>
    <property type="match status" value="1"/>
</dbReference>
<proteinExistence type="inferred from homology"/>
<dbReference type="InterPro" id="IPR036942">
    <property type="entry name" value="Beta-barrel_TonB_sf"/>
</dbReference>
<evidence type="ECO:0000256" key="10">
    <source>
        <dbReference type="ARBA" id="ARBA00023237"/>
    </source>
</evidence>
<keyword evidence="10 11" id="KW-0998">Cell outer membrane</keyword>
<evidence type="ECO:0000256" key="5">
    <source>
        <dbReference type="ARBA" id="ARBA00022692"/>
    </source>
</evidence>
<evidence type="ECO:0000256" key="11">
    <source>
        <dbReference type="PROSITE-ProRule" id="PRU01360"/>
    </source>
</evidence>
<protein>
    <submittedName>
        <fullName evidence="13">Uncharacterized protein</fullName>
    </submittedName>
</protein>
<keyword evidence="5 11" id="KW-0812">Transmembrane</keyword>
<keyword evidence="7" id="KW-0406">Ion transport</keyword>
<keyword evidence="9 11" id="KW-0472">Membrane</keyword>
<dbReference type="InterPro" id="IPR000531">
    <property type="entry name" value="Beta-barrel_TonB"/>
</dbReference>
<dbReference type="PANTHER" id="PTHR32552:SF81">
    <property type="entry name" value="TONB-DEPENDENT OUTER MEMBRANE RECEPTOR"/>
    <property type="match status" value="1"/>
</dbReference>
<keyword evidence="3 11" id="KW-1134">Transmembrane beta strand</keyword>
<evidence type="ECO:0000256" key="4">
    <source>
        <dbReference type="ARBA" id="ARBA00022496"/>
    </source>
</evidence>